<dbReference type="AlphaFoldDB" id="Q339R9"/>
<organism evidence="1">
    <name type="scientific">Oryza sativa subsp. japonica</name>
    <name type="common">Rice</name>
    <dbReference type="NCBI Taxonomy" id="39947"/>
    <lineage>
        <taxon>Eukaryota</taxon>
        <taxon>Viridiplantae</taxon>
        <taxon>Streptophyta</taxon>
        <taxon>Embryophyta</taxon>
        <taxon>Tracheophyta</taxon>
        <taxon>Spermatophyta</taxon>
        <taxon>Magnoliopsida</taxon>
        <taxon>Liliopsida</taxon>
        <taxon>Poales</taxon>
        <taxon>Poaceae</taxon>
        <taxon>BOP clade</taxon>
        <taxon>Oryzoideae</taxon>
        <taxon>Oryzeae</taxon>
        <taxon>Oryzinae</taxon>
        <taxon>Oryza</taxon>
        <taxon>Oryza sativa</taxon>
    </lineage>
</organism>
<protein>
    <submittedName>
        <fullName evidence="1">Uncharacterized protein</fullName>
    </submittedName>
</protein>
<proteinExistence type="predicted"/>
<name>Q339R9_ORYSJ</name>
<accession>Q339R9</accession>
<reference evidence="1" key="3">
    <citation type="submission" date="2006-07" db="EMBL/GenBank/DDBJ databases">
        <authorList>
            <person name="Buell R."/>
        </authorList>
    </citation>
    <scope>NUCLEOTIDE SEQUENCE</scope>
</reference>
<evidence type="ECO:0000313" key="1">
    <source>
        <dbReference type="EMBL" id="ABB47208.1"/>
    </source>
</evidence>
<reference evidence="1" key="1">
    <citation type="journal article" date="2003" name="Science">
        <title>In-depth view of structure, activity, and evolution of rice chromosome 10.</title>
        <authorList>
            <consortium name="Rice Chromosome 10 Sequencing Consortium"/>
        </authorList>
    </citation>
    <scope>NUCLEOTIDE SEQUENCE [LARGE SCALE GENOMIC DNA]</scope>
</reference>
<reference evidence="1" key="2">
    <citation type="submission" date="2003-05" db="EMBL/GenBank/DDBJ databases">
        <authorList>
            <person name="Buell C.R."/>
            <person name="Wing R.A."/>
            <person name="McCombie W.R."/>
            <person name="Messing J."/>
            <person name="Yuan Q."/>
            <person name="Ouyang S."/>
        </authorList>
    </citation>
    <scope>NUCLEOTIDE SEQUENCE</scope>
</reference>
<gene>
    <name evidence="1" type="ordered locus">LOC_Os10g19090</name>
</gene>
<dbReference type="EMBL" id="DP000086">
    <property type="protein sequence ID" value="ABB47208.1"/>
    <property type="molecule type" value="Genomic_DNA"/>
</dbReference>
<sequence>MSRIRLMHEWAKNSELTRQIRPKFTSLRRGAIEEATCRIWARLAKPMVRPIPPWLRSMQGLDGRRGSLPNDVRRAMPTIPTTTTVIGSLFKELVFSLSPYTSSKVLSYSLKLSLLFSS</sequence>